<sequence length="246" mass="27231">MRFILGITLVLTAFAPFAFNDVFADSFNVSFNKDGYQTGDTLVISGQIIDFGMPVIAMSVFDPDGKILSANNLDLSSDGSFSKTITLESPFYEMPGEYLVKLDYGQVTEEHSFVIQGDIVESEPETTPSDVIVPEIMSFYTEKDHYSDGDTIKIFGSVSTLDSPTVLIGVHDPFGTPAGFYFGNINNDLEFSASFLVKDGVNFKSEGTYSIKAHYVEDDAQHFFEYTIEPSTITQTEDTTQRHNTN</sequence>
<evidence type="ECO:0000313" key="1">
    <source>
        <dbReference type="EMBL" id="KFM19064.1"/>
    </source>
</evidence>
<dbReference type="Proteomes" id="UP000029383">
    <property type="component" value="Unassembled WGS sequence"/>
</dbReference>
<keyword evidence="2" id="KW-1185">Reference proteome</keyword>
<name>A0A087S010_9ARCH</name>
<dbReference type="PATRIC" id="fig|1503183.3.peg.530"/>
<proteinExistence type="predicted"/>
<protein>
    <recommendedName>
        <fullName evidence="3">MG2 domain protein</fullName>
    </recommendedName>
</protein>
<reference evidence="1 2" key="1">
    <citation type="submission" date="2014-06" db="EMBL/GenBank/DDBJ databases">
        <authorList>
            <person name="Ngugi D.K."/>
            <person name="Blom J."/>
            <person name="Alam I."/>
            <person name="Rashid M."/>
            <person name="Baalawi W."/>
            <person name="Zhang G."/>
            <person name="Hikmawan T."/>
            <person name="Guan Y."/>
            <person name="Antunes A."/>
            <person name="Siam R."/>
            <person name="El-Dorry H."/>
            <person name="Bajic V."/>
            <person name="Stingl U."/>
        </authorList>
    </citation>
    <scope>NUCLEOTIDE SEQUENCE [LARGE SCALE GENOMIC DNA]</scope>
    <source>
        <strain evidence="1">SCGC RSA3</strain>
    </source>
</reference>
<accession>A0A087S010</accession>
<organism evidence="1 2">
    <name type="scientific">Marine Group I thaumarchaeote SCGC RSA3</name>
    <dbReference type="NCBI Taxonomy" id="1503183"/>
    <lineage>
        <taxon>Archaea</taxon>
        <taxon>Nitrososphaerota</taxon>
        <taxon>Marine Group I</taxon>
    </lineage>
</organism>
<comment type="caution">
    <text evidence="1">The sequence shown here is derived from an EMBL/GenBank/DDBJ whole genome shotgun (WGS) entry which is preliminary data.</text>
</comment>
<evidence type="ECO:0008006" key="3">
    <source>
        <dbReference type="Google" id="ProtNLM"/>
    </source>
</evidence>
<dbReference type="AlphaFoldDB" id="A0A087S010"/>
<dbReference type="EMBL" id="JOTD01000034">
    <property type="protein sequence ID" value="KFM19064.1"/>
    <property type="molecule type" value="Genomic_DNA"/>
</dbReference>
<gene>
    <name evidence="1" type="ORF">SCCGRSA3_00634</name>
</gene>
<evidence type="ECO:0000313" key="2">
    <source>
        <dbReference type="Proteomes" id="UP000029383"/>
    </source>
</evidence>